<evidence type="ECO:0000313" key="8">
    <source>
        <dbReference type="Proteomes" id="UP001586593"/>
    </source>
</evidence>
<feature type="domain" description="HIT-type" evidence="6">
    <location>
        <begin position="42"/>
        <end position="76"/>
    </location>
</feature>
<accession>A0ABR3XRF2</accession>
<dbReference type="CDD" id="cd23024">
    <property type="entry name" value="zf-HIT_ZNHIT2-3"/>
    <property type="match status" value="1"/>
</dbReference>
<reference evidence="7 8" key="1">
    <citation type="journal article" date="2024" name="Commun. Biol.">
        <title>Comparative genomic analysis of thermophilic fungi reveals convergent evolutionary adaptations and gene losses.</title>
        <authorList>
            <person name="Steindorff A.S."/>
            <person name="Aguilar-Pontes M.V."/>
            <person name="Robinson A.J."/>
            <person name="Andreopoulos B."/>
            <person name="LaButti K."/>
            <person name="Kuo A."/>
            <person name="Mondo S."/>
            <person name="Riley R."/>
            <person name="Otillar R."/>
            <person name="Haridas S."/>
            <person name="Lipzen A."/>
            <person name="Grimwood J."/>
            <person name="Schmutz J."/>
            <person name="Clum A."/>
            <person name="Reid I.D."/>
            <person name="Moisan M.C."/>
            <person name="Butler G."/>
            <person name="Nguyen T.T.M."/>
            <person name="Dewar K."/>
            <person name="Conant G."/>
            <person name="Drula E."/>
            <person name="Henrissat B."/>
            <person name="Hansel C."/>
            <person name="Singer S."/>
            <person name="Hutchinson M.I."/>
            <person name="de Vries R.P."/>
            <person name="Natvig D.O."/>
            <person name="Powell A.J."/>
            <person name="Tsang A."/>
            <person name="Grigoriev I.V."/>
        </authorList>
    </citation>
    <scope>NUCLEOTIDE SEQUENCE [LARGE SCALE GENOMIC DNA]</scope>
    <source>
        <strain evidence="7 8">ATCC 24622</strain>
    </source>
</reference>
<protein>
    <recommendedName>
        <fullName evidence="6">HIT-type domain-containing protein</fullName>
    </recommendedName>
</protein>
<gene>
    <name evidence="7" type="ORF">VTK73DRAFT_7824</name>
</gene>
<comment type="caution">
    <text evidence="7">The sequence shown here is derived from an EMBL/GenBank/DDBJ whole genome shotgun (WGS) entry which is preliminary data.</text>
</comment>
<dbReference type="Pfam" id="PF04438">
    <property type="entry name" value="zf-HIT"/>
    <property type="match status" value="1"/>
</dbReference>
<evidence type="ECO:0000256" key="5">
    <source>
        <dbReference type="SAM" id="MobiDB-lite"/>
    </source>
</evidence>
<dbReference type="EMBL" id="JAZHXJ010000052">
    <property type="protein sequence ID" value="KAL1878559.1"/>
    <property type="molecule type" value="Genomic_DNA"/>
</dbReference>
<evidence type="ECO:0000256" key="1">
    <source>
        <dbReference type="ARBA" id="ARBA00022723"/>
    </source>
</evidence>
<keyword evidence="8" id="KW-1185">Reference proteome</keyword>
<organism evidence="7 8">
    <name type="scientific">Phialemonium thermophilum</name>
    <dbReference type="NCBI Taxonomy" id="223376"/>
    <lineage>
        <taxon>Eukaryota</taxon>
        <taxon>Fungi</taxon>
        <taxon>Dikarya</taxon>
        <taxon>Ascomycota</taxon>
        <taxon>Pezizomycotina</taxon>
        <taxon>Sordariomycetes</taxon>
        <taxon>Sordariomycetidae</taxon>
        <taxon>Cephalothecales</taxon>
        <taxon>Cephalothecaceae</taxon>
        <taxon>Phialemonium</taxon>
    </lineage>
</organism>
<proteinExistence type="predicted"/>
<feature type="compositionally biased region" description="Basic and acidic residues" evidence="5">
    <location>
        <begin position="72"/>
        <end position="81"/>
    </location>
</feature>
<feature type="region of interest" description="Disordered" evidence="5">
    <location>
        <begin position="72"/>
        <end position="96"/>
    </location>
</feature>
<dbReference type="SUPFAM" id="SSF144232">
    <property type="entry name" value="HIT/MYND zinc finger-like"/>
    <property type="match status" value="1"/>
</dbReference>
<feature type="compositionally biased region" description="Low complexity" evidence="5">
    <location>
        <begin position="10"/>
        <end position="21"/>
    </location>
</feature>
<sequence length="230" mass="25805">MDPTQEVLETTSSTTATSPPSHEIAAVKSPASSQRAVSARVCGICNEADGKYKCPRCFMPYCSVACNRAHKENHPSDEVRQEQGPAEPRMGRHDDDPYRVLLEHSSEFKRLFMKYPDLEAELGRIQRTTLPPRDDNTPKNGLPWKLKSSGNKRKEPWSQEVGLRTGAAALRKARMDPGETGDGVREYCELVLHLLSTTGKSDATTFVRREVAVEETKTIQRLLSEEREHL</sequence>
<keyword evidence="2 4" id="KW-0863">Zinc-finger</keyword>
<dbReference type="InterPro" id="IPR007529">
    <property type="entry name" value="Znf_HIT"/>
</dbReference>
<dbReference type="PANTHER" id="PTHR13483">
    <property type="entry name" value="BOX C_D SNORNA PROTEIN 1-RELATED"/>
    <property type="match status" value="1"/>
</dbReference>
<evidence type="ECO:0000259" key="6">
    <source>
        <dbReference type="PROSITE" id="PS51083"/>
    </source>
</evidence>
<evidence type="ECO:0000313" key="7">
    <source>
        <dbReference type="EMBL" id="KAL1878559.1"/>
    </source>
</evidence>
<dbReference type="InterPro" id="IPR013087">
    <property type="entry name" value="Znf_C2H2_type"/>
</dbReference>
<evidence type="ECO:0000256" key="3">
    <source>
        <dbReference type="ARBA" id="ARBA00022833"/>
    </source>
</evidence>
<feature type="region of interest" description="Disordered" evidence="5">
    <location>
        <begin position="1"/>
        <end position="30"/>
    </location>
</feature>
<dbReference type="InterPro" id="IPR051639">
    <property type="entry name" value="BCD1"/>
</dbReference>
<evidence type="ECO:0000256" key="4">
    <source>
        <dbReference type="PROSITE-ProRule" id="PRU00453"/>
    </source>
</evidence>
<dbReference type="Proteomes" id="UP001586593">
    <property type="component" value="Unassembled WGS sequence"/>
</dbReference>
<dbReference type="PROSITE" id="PS00028">
    <property type="entry name" value="ZINC_FINGER_C2H2_1"/>
    <property type="match status" value="1"/>
</dbReference>
<dbReference type="Gene3D" id="3.30.60.190">
    <property type="match status" value="1"/>
</dbReference>
<feature type="region of interest" description="Disordered" evidence="5">
    <location>
        <begin position="128"/>
        <end position="159"/>
    </location>
</feature>
<keyword evidence="3" id="KW-0862">Zinc</keyword>
<evidence type="ECO:0000256" key="2">
    <source>
        <dbReference type="ARBA" id="ARBA00022771"/>
    </source>
</evidence>
<keyword evidence="1" id="KW-0479">Metal-binding</keyword>
<dbReference type="PANTHER" id="PTHR13483:SF11">
    <property type="entry name" value="ZINC FINGER HIT DOMAIN-CONTAINING PROTEIN 3"/>
    <property type="match status" value="1"/>
</dbReference>
<name>A0ABR3XRF2_9PEZI</name>
<dbReference type="PROSITE" id="PS51083">
    <property type="entry name" value="ZF_HIT"/>
    <property type="match status" value="1"/>
</dbReference>